<evidence type="ECO:0000313" key="13">
    <source>
        <dbReference type="Proteomes" id="UP000663853"/>
    </source>
</evidence>
<feature type="region of interest" description="Disordered" evidence="10">
    <location>
        <begin position="211"/>
        <end position="254"/>
    </location>
</feature>
<evidence type="ECO:0000313" key="12">
    <source>
        <dbReference type="EMBL" id="CAE6486894.1"/>
    </source>
</evidence>
<evidence type="ECO:0000256" key="5">
    <source>
        <dbReference type="ARBA" id="ARBA00022989"/>
    </source>
</evidence>
<evidence type="ECO:0000256" key="3">
    <source>
        <dbReference type="ARBA" id="ARBA00022507"/>
    </source>
</evidence>
<evidence type="ECO:0000256" key="6">
    <source>
        <dbReference type="ARBA" id="ARBA00023040"/>
    </source>
</evidence>
<evidence type="ECO:0000256" key="10">
    <source>
        <dbReference type="SAM" id="MobiDB-lite"/>
    </source>
</evidence>
<dbReference type="EMBL" id="CAJMXA010002759">
    <property type="protein sequence ID" value="CAE6486894.1"/>
    <property type="molecule type" value="Genomic_DNA"/>
</dbReference>
<comment type="subcellular location">
    <subcellularLocation>
        <location evidence="1">Membrane</location>
        <topology evidence="1">Multi-pass membrane protein</topology>
    </subcellularLocation>
</comment>
<dbReference type="PANTHER" id="PTHR28097">
    <property type="entry name" value="PHEROMONE A FACTOR RECEPTOR"/>
    <property type="match status" value="1"/>
</dbReference>
<feature type="transmembrane region" description="Helical" evidence="11">
    <location>
        <begin position="48"/>
        <end position="74"/>
    </location>
</feature>
<keyword evidence="5 11" id="KW-1133">Transmembrane helix</keyword>
<dbReference type="AlphaFoldDB" id="A0A8H3H8A1"/>
<keyword evidence="3" id="KW-0589">Pheromone response</keyword>
<feature type="transmembrane region" description="Helical" evidence="11">
    <location>
        <begin position="7"/>
        <end position="28"/>
    </location>
</feature>
<evidence type="ECO:0000256" key="11">
    <source>
        <dbReference type="SAM" id="Phobius"/>
    </source>
</evidence>
<evidence type="ECO:0000256" key="8">
    <source>
        <dbReference type="ARBA" id="ARBA00023170"/>
    </source>
</evidence>
<evidence type="ECO:0000256" key="7">
    <source>
        <dbReference type="ARBA" id="ARBA00023136"/>
    </source>
</evidence>
<dbReference type="PRINTS" id="PR00899">
    <property type="entry name" value="GPCRSTE3"/>
</dbReference>
<keyword evidence="9" id="KW-0807">Transducer</keyword>
<keyword evidence="6" id="KW-0297">G-protein coupled receptor</keyword>
<feature type="transmembrane region" description="Helical" evidence="11">
    <location>
        <begin position="162"/>
        <end position="185"/>
    </location>
</feature>
<keyword evidence="7 11" id="KW-0472">Membrane</keyword>
<accession>A0A8H3H8A1</accession>
<proteinExistence type="inferred from homology"/>
<reference evidence="12" key="1">
    <citation type="submission" date="2021-01" db="EMBL/GenBank/DDBJ databases">
        <authorList>
            <person name="Kaushik A."/>
        </authorList>
    </citation>
    <scope>NUCLEOTIDE SEQUENCE</scope>
    <source>
        <strain evidence="12">AG6-10EEA</strain>
    </source>
</reference>
<organism evidence="12 13">
    <name type="scientific">Rhizoctonia solani</name>
    <dbReference type="NCBI Taxonomy" id="456999"/>
    <lineage>
        <taxon>Eukaryota</taxon>
        <taxon>Fungi</taxon>
        <taxon>Dikarya</taxon>
        <taxon>Basidiomycota</taxon>
        <taxon>Agaricomycotina</taxon>
        <taxon>Agaricomycetes</taxon>
        <taxon>Cantharellales</taxon>
        <taxon>Ceratobasidiaceae</taxon>
        <taxon>Rhizoctonia</taxon>
    </lineage>
</organism>
<gene>
    <name evidence="12" type="ORF">RDB_LOCUS96334</name>
</gene>
<dbReference type="PANTHER" id="PTHR28097:SF1">
    <property type="entry name" value="PHEROMONE A FACTOR RECEPTOR"/>
    <property type="match status" value="1"/>
</dbReference>
<comment type="similarity">
    <text evidence="2">Belongs to the G-protein coupled receptor 4 family.</text>
</comment>
<dbReference type="Proteomes" id="UP000663853">
    <property type="component" value="Unassembled WGS sequence"/>
</dbReference>
<comment type="caution">
    <text evidence="12">The sequence shown here is derived from an EMBL/GenBank/DDBJ whole genome shotgun (WGS) entry which is preliminary data.</text>
</comment>
<dbReference type="GO" id="GO:0004932">
    <property type="term" value="F:mating-type factor pheromone receptor activity"/>
    <property type="evidence" value="ECO:0007669"/>
    <property type="project" value="InterPro"/>
</dbReference>
<dbReference type="GO" id="GO:0000750">
    <property type="term" value="P:pheromone-dependent signal transduction involved in conjugation with cellular fusion"/>
    <property type="evidence" value="ECO:0007669"/>
    <property type="project" value="TreeGrafter"/>
</dbReference>
<feature type="compositionally biased region" description="Basic and acidic residues" evidence="10">
    <location>
        <begin position="230"/>
        <end position="243"/>
    </location>
</feature>
<keyword evidence="8" id="KW-0675">Receptor</keyword>
<evidence type="ECO:0000256" key="4">
    <source>
        <dbReference type="ARBA" id="ARBA00022692"/>
    </source>
</evidence>
<evidence type="ECO:0000256" key="9">
    <source>
        <dbReference type="ARBA" id="ARBA00023224"/>
    </source>
</evidence>
<keyword evidence="4 11" id="KW-0812">Transmembrane</keyword>
<protein>
    <submittedName>
        <fullName evidence="12">Uncharacterized protein</fullName>
    </submittedName>
</protein>
<dbReference type="Pfam" id="PF02076">
    <property type="entry name" value="STE3"/>
    <property type="match status" value="1"/>
</dbReference>
<evidence type="ECO:0000256" key="2">
    <source>
        <dbReference type="ARBA" id="ARBA00011085"/>
    </source>
</evidence>
<evidence type="ECO:0000256" key="1">
    <source>
        <dbReference type="ARBA" id="ARBA00004141"/>
    </source>
</evidence>
<name>A0A8H3H8A1_9AGAM</name>
<dbReference type="InterPro" id="IPR001499">
    <property type="entry name" value="GPCR_STE3"/>
</dbReference>
<dbReference type="GO" id="GO:0005886">
    <property type="term" value="C:plasma membrane"/>
    <property type="evidence" value="ECO:0007669"/>
    <property type="project" value="TreeGrafter"/>
</dbReference>
<sequence length="254" mass="28827">MQKRRDAIVDLCLGVLFPIIVMALHYVVQPTRYNLIENIGCWPSIHVTILAIPMVFMWPIIISCVSFVYCTLALRGFLKARRQFNQVLSHSGSGINISRYFRLMALSSEEILFAIPFASYLLKQNLTIIPQTPWISWESTHKDYNTILTTPWTILQEAKPEFNAVMISLWVLPAGGFLFFIWFGLSGEAFTAYKNFFYTVIAPVPIERRTGATPSPTCVPPRSRAGDPSLPDRNEAEEKRSPDEDLEASKTYAV</sequence>